<keyword evidence="1" id="KW-1133">Transmembrane helix</keyword>
<dbReference type="Proteomes" id="UP000290172">
    <property type="component" value="Unassembled WGS sequence"/>
</dbReference>
<dbReference type="AlphaFoldDB" id="A0A4Q1AUA6"/>
<dbReference type="OrthoDB" id="9811720at2"/>
<dbReference type="Pfam" id="PF04982">
    <property type="entry name" value="TM_HPP"/>
    <property type="match status" value="1"/>
</dbReference>
<keyword evidence="5" id="KW-1185">Reference proteome</keyword>
<evidence type="ECO:0000313" key="4">
    <source>
        <dbReference type="EMBL" id="RXK03482.1"/>
    </source>
</evidence>
<organism evidence="4 5">
    <name type="scientific">Halarcobacter ebronensis</name>
    <dbReference type="NCBI Taxonomy" id="1462615"/>
    <lineage>
        <taxon>Bacteria</taxon>
        <taxon>Pseudomonadati</taxon>
        <taxon>Campylobacterota</taxon>
        <taxon>Epsilonproteobacteria</taxon>
        <taxon>Campylobacterales</taxon>
        <taxon>Arcobacteraceae</taxon>
        <taxon>Halarcobacter</taxon>
    </lineage>
</organism>
<protein>
    <submittedName>
        <fullName evidence="4">HPP family protein</fullName>
    </submittedName>
</protein>
<dbReference type="PANTHER" id="PTHR33741:SF5">
    <property type="entry name" value="TRANSMEMBRANE PROTEIN DDB_G0269096-RELATED"/>
    <property type="match status" value="1"/>
</dbReference>
<evidence type="ECO:0000313" key="5">
    <source>
        <dbReference type="Proteomes" id="UP000289758"/>
    </source>
</evidence>
<dbReference type="RefSeq" id="WP_128978109.1">
    <property type="nucleotide sequence ID" value="NZ_CP053836.1"/>
</dbReference>
<feature type="transmembrane region" description="Helical" evidence="1">
    <location>
        <begin position="137"/>
        <end position="163"/>
    </location>
</feature>
<evidence type="ECO:0000256" key="1">
    <source>
        <dbReference type="SAM" id="Phobius"/>
    </source>
</evidence>
<reference evidence="5 6" key="1">
    <citation type="submission" date="2017-10" db="EMBL/GenBank/DDBJ databases">
        <title>Genomics of the genus Arcobacter.</title>
        <authorList>
            <person name="Perez-Cataluna A."/>
            <person name="Figueras M.J."/>
        </authorList>
    </citation>
    <scope>NUCLEOTIDE SEQUENCE [LARGE SCALE GENOMIC DNA]</scope>
    <source>
        <strain evidence="4 5">CECT 8441</strain>
        <strain evidence="3 6">CECT 8993</strain>
    </source>
</reference>
<dbReference type="Proteomes" id="UP000289758">
    <property type="component" value="Unassembled WGS sequence"/>
</dbReference>
<dbReference type="EMBL" id="PDKK01000012">
    <property type="protein sequence ID" value="RXK03482.1"/>
    <property type="molecule type" value="Genomic_DNA"/>
</dbReference>
<dbReference type="InterPro" id="IPR058581">
    <property type="entry name" value="TM_HPP"/>
</dbReference>
<name>A0A4Q1AUA6_9BACT</name>
<feature type="transmembrane region" description="Helical" evidence="1">
    <location>
        <begin position="48"/>
        <end position="66"/>
    </location>
</feature>
<evidence type="ECO:0000313" key="3">
    <source>
        <dbReference type="EMBL" id="RXJ70149.1"/>
    </source>
</evidence>
<gene>
    <name evidence="4" type="ORF">CRV07_12440</name>
    <name evidence="3" type="ORF">CRV08_00875</name>
</gene>
<sequence>MKNFFKQFKKVNTEPLERSNIIWSWIGSFIGIMSIAIFHRGVLGDEDLSLVIGSFGASAVLVYGAIHSPLAQPRNLIGGHLLSALVGVISYKLFFGNLLLCSAFAVATSILVMQLTLTLHPPGGATALIAVLGSEHIHNLGFIYVLYPVFTGSLILLVIALIVNNIPKHRAYPDRTLKRKKE</sequence>
<dbReference type="InterPro" id="IPR007065">
    <property type="entry name" value="HPP"/>
</dbReference>
<accession>A0A4Q1AUA6</accession>
<feature type="transmembrane region" description="Helical" evidence="1">
    <location>
        <begin position="21"/>
        <end position="42"/>
    </location>
</feature>
<keyword evidence="1" id="KW-0472">Membrane</keyword>
<proteinExistence type="predicted"/>
<feature type="domain" description="HPP transmembrane region" evidence="2">
    <location>
        <begin position="17"/>
        <end position="173"/>
    </location>
</feature>
<evidence type="ECO:0000259" key="2">
    <source>
        <dbReference type="Pfam" id="PF04982"/>
    </source>
</evidence>
<dbReference type="PANTHER" id="PTHR33741">
    <property type="entry name" value="TRANSMEMBRANE PROTEIN DDB_G0269096-RELATED"/>
    <property type="match status" value="1"/>
</dbReference>
<dbReference type="EMBL" id="PDKJ01000001">
    <property type="protein sequence ID" value="RXJ70149.1"/>
    <property type="molecule type" value="Genomic_DNA"/>
</dbReference>
<feature type="transmembrane region" description="Helical" evidence="1">
    <location>
        <begin position="93"/>
        <end position="117"/>
    </location>
</feature>
<keyword evidence="1" id="KW-0812">Transmembrane</keyword>
<comment type="caution">
    <text evidence="4">The sequence shown here is derived from an EMBL/GenBank/DDBJ whole genome shotgun (WGS) entry which is preliminary data.</text>
</comment>
<evidence type="ECO:0000313" key="6">
    <source>
        <dbReference type="Proteomes" id="UP000290172"/>
    </source>
</evidence>